<dbReference type="SMART" id="SM00954">
    <property type="entry name" value="RelA_SpoT"/>
    <property type="match status" value="1"/>
</dbReference>
<evidence type="ECO:0000313" key="4">
    <source>
        <dbReference type="Proteomes" id="UP001213681"/>
    </source>
</evidence>
<dbReference type="GeneID" id="81596400"/>
<evidence type="ECO:0000313" key="3">
    <source>
        <dbReference type="EMBL" id="KAJ5461222.1"/>
    </source>
</evidence>
<dbReference type="InterPro" id="IPR043519">
    <property type="entry name" value="NT_sf"/>
</dbReference>
<feature type="compositionally biased region" description="Basic and acidic residues" evidence="1">
    <location>
        <begin position="53"/>
        <end position="69"/>
    </location>
</feature>
<protein>
    <submittedName>
        <fullName evidence="3">RelA/SpoT</fullName>
    </submittedName>
</protein>
<dbReference type="Pfam" id="PF04607">
    <property type="entry name" value="RelA_SpoT"/>
    <property type="match status" value="1"/>
</dbReference>
<reference evidence="3" key="1">
    <citation type="submission" date="2022-12" db="EMBL/GenBank/DDBJ databases">
        <authorList>
            <person name="Petersen C."/>
        </authorList>
    </citation>
    <scope>NUCLEOTIDE SEQUENCE</scope>
    <source>
        <strain evidence="3">IBT 16125</strain>
    </source>
</reference>
<dbReference type="RefSeq" id="XP_056770264.1">
    <property type="nucleotide sequence ID" value="XM_056906157.1"/>
</dbReference>
<dbReference type="AlphaFoldDB" id="A0AAD6CFT4"/>
<keyword evidence="4" id="KW-1185">Reference proteome</keyword>
<feature type="domain" description="RelA/SpoT" evidence="2">
    <location>
        <begin position="50"/>
        <end position="177"/>
    </location>
</feature>
<feature type="region of interest" description="Disordered" evidence="1">
    <location>
        <begin position="38"/>
        <end position="70"/>
    </location>
</feature>
<organism evidence="3 4">
    <name type="scientific">Penicillium daleae</name>
    <dbReference type="NCBI Taxonomy" id="63821"/>
    <lineage>
        <taxon>Eukaryota</taxon>
        <taxon>Fungi</taxon>
        <taxon>Dikarya</taxon>
        <taxon>Ascomycota</taxon>
        <taxon>Pezizomycotina</taxon>
        <taxon>Eurotiomycetes</taxon>
        <taxon>Eurotiomycetidae</taxon>
        <taxon>Eurotiales</taxon>
        <taxon>Aspergillaceae</taxon>
        <taxon>Penicillium</taxon>
    </lineage>
</organism>
<gene>
    <name evidence="3" type="ORF">N7458_002774</name>
</gene>
<reference evidence="3" key="2">
    <citation type="journal article" date="2023" name="IMA Fungus">
        <title>Comparative genomic study of the Penicillium genus elucidates a diverse pangenome and 15 lateral gene transfer events.</title>
        <authorList>
            <person name="Petersen C."/>
            <person name="Sorensen T."/>
            <person name="Nielsen M.R."/>
            <person name="Sondergaard T.E."/>
            <person name="Sorensen J.L."/>
            <person name="Fitzpatrick D.A."/>
            <person name="Frisvad J.C."/>
            <person name="Nielsen K.L."/>
        </authorList>
    </citation>
    <scope>NUCLEOTIDE SEQUENCE</scope>
    <source>
        <strain evidence="3">IBT 16125</strain>
    </source>
</reference>
<sequence>MAIESLIKESVISTFIDQYRQNEYADLAKRAADSCERALSEKDIPHQTRSRAKNPESLRKKLEQRERKNGPYKTLKHIHNDIVDLAGARIILERWEDRDLVKGIIYEIFEVQKEEYKKEESGYEAVHYRVYMKQGGYLRGPHMTEMRPLVEIQVHFLYMAQWANDEHDTRYKTPVDPTRALNNNLDIRLQVLHLQEKLARQTREEKTRQDAKHKQKFTNAKHVGRHLEKWILKHAADWAKDEAKTTGSATALTKFLDAREWRTPESLNQLLQEHFGDGALDEYSSIAKKYAGIELNLIIYLIDRTVLKREKNNAHAFQVPNSHEEHAYKIQVILSTFIWMNRLFLPTLEWQRLFTRFEDQKTLRQGILWLGNGARQNFIGEGDSLTNDEIGKLNRLWDWFSRNPDRPIMLAFTMSNQGVVRDIPREKDELENALGPLGRALGRASV</sequence>
<dbReference type="PANTHER" id="PTHR41773:SF1">
    <property type="entry name" value="RELA_SPOT DOMAIN-CONTAINING PROTEIN"/>
    <property type="match status" value="1"/>
</dbReference>
<dbReference type="Proteomes" id="UP001213681">
    <property type="component" value="Unassembled WGS sequence"/>
</dbReference>
<dbReference type="Gene3D" id="3.30.460.10">
    <property type="entry name" value="Beta Polymerase, domain 2"/>
    <property type="match status" value="1"/>
</dbReference>
<evidence type="ECO:0000259" key="2">
    <source>
        <dbReference type="SMART" id="SM00954"/>
    </source>
</evidence>
<evidence type="ECO:0000256" key="1">
    <source>
        <dbReference type="SAM" id="MobiDB-lite"/>
    </source>
</evidence>
<dbReference type="PANTHER" id="PTHR41773">
    <property type="entry name" value="GTP PYROPHOSPHATASE-RELATED"/>
    <property type="match status" value="1"/>
</dbReference>
<dbReference type="CDD" id="cd05399">
    <property type="entry name" value="NT_Rel-Spo_like"/>
    <property type="match status" value="1"/>
</dbReference>
<dbReference type="SUPFAM" id="SSF81301">
    <property type="entry name" value="Nucleotidyltransferase"/>
    <property type="match status" value="1"/>
</dbReference>
<proteinExistence type="predicted"/>
<comment type="caution">
    <text evidence="3">The sequence shown here is derived from an EMBL/GenBank/DDBJ whole genome shotgun (WGS) entry which is preliminary data.</text>
</comment>
<dbReference type="InterPro" id="IPR007685">
    <property type="entry name" value="RelA_SpoT"/>
</dbReference>
<dbReference type="GO" id="GO:0015969">
    <property type="term" value="P:guanosine tetraphosphate metabolic process"/>
    <property type="evidence" value="ECO:0007669"/>
    <property type="project" value="InterPro"/>
</dbReference>
<name>A0AAD6CFT4_9EURO</name>
<accession>A0AAD6CFT4</accession>
<dbReference type="EMBL" id="JAPVEA010000002">
    <property type="protein sequence ID" value="KAJ5461222.1"/>
    <property type="molecule type" value="Genomic_DNA"/>
</dbReference>